<dbReference type="Pfam" id="PF12697">
    <property type="entry name" value="Abhydrolase_6"/>
    <property type="match status" value="1"/>
</dbReference>
<proteinExistence type="predicted"/>
<keyword evidence="1" id="KW-0732">Signal</keyword>
<dbReference type="SUPFAM" id="SSF53474">
    <property type="entry name" value="alpha/beta-Hydrolases"/>
    <property type="match status" value="2"/>
</dbReference>
<feature type="domain" description="AB hydrolase-1" evidence="3">
    <location>
        <begin position="96"/>
        <end position="171"/>
    </location>
</feature>
<dbReference type="OrthoDB" id="8224553at2"/>
<dbReference type="InterPro" id="IPR036779">
    <property type="entry name" value="LysM_dom_sf"/>
</dbReference>
<evidence type="ECO:0000313" key="5">
    <source>
        <dbReference type="Proteomes" id="UP000052023"/>
    </source>
</evidence>
<evidence type="ECO:0000313" key="4">
    <source>
        <dbReference type="EMBL" id="KRR19784.1"/>
    </source>
</evidence>
<evidence type="ECO:0000259" key="2">
    <source>
        <dbReference type="Pfam" id="PF01476"/>
    </source>
</evidence>
<dbReference type="Pfam" id="PF01476">
    <property type="entry name" value="LysM"/>
    <property type="match status" value="1"/>
</dbReference>
<feature type="signal peptide" evidence="1">
    <location>
        <begin position="1"/>
        <end position="30"/>
    </location>
</feature>
<dbReference type="Gene3D" id="3.10.350.10">
    <property type="entry name" value="LysM domain"/>
    <property type="match status" value="1"/>
</dbReference>
<dbReference type="Proteomes" id="UP000052023">
    <property type="component" value="Unassembled WGS sequence"/>
</dbReference>
<comment type="caution">
    <text evidence="4">The sequence shown here is derived from an EMBL/GenBank/DDBJ whole genome shotgun (WGS) entry which is preliminary data.</text>
</comment>
<dbReference type="InterPro" id="IPR000073">
    <property type="entry name" value="AB_hydrolase_1"/>
</dbReference>
<gene>
    <name evidence="4" type="ORF">CQ13_33005</name>
</gene>
<dbReference type="Gene3D" id="3.40.50.1820">
    <property type="entry name" value="alpha/beta hydrolase"/>
    <property type="match status" value="1"/>
</dbReference>
<feature type="chain" id="PRO_5006444243" evidence="1">
    <location>
        <begin position="31"/>
        <end position="312"/>
    </location>
</feature>
<dbReference type="InterPro" id="IPR029058">
    <property type="entry name" value="AB_hydrolase_fold"/>
</dbReference>
<name>A0A0R3MHM3_9BRAD</name>
<dbReference type="InterPro" id="IPR018392">
    <property type="entry name" value="LysM"/>
</dbReference>
<dbReference type="EMBL" id="LLYA01000182">
    <property type="protein sequence ID" value="KRR19784.1"/>
    <property type="molecule type" value="Genomic_DNA"/>
</dbReference>
<dbReference type="AlphaFoldDB" id="A0A0R3MHM3"/>
<evidence type="ECO:0000256" key="1">
    <source>
        <dbReference type="SAM" id="SignalP"/>
    </source>
</evidence>
<accession>A0A0R3MHM3</accession>
<organism evidence="4 5">
    <name type="scientific">Bradyrhizobium retamae</name>
    <dbReference type="NCBI Taxonomy" id="1300035"/>
    <lineage>
        <taxon>Bacteria</taxon>
        <taxon>Pseudomonadati</taxon>
        <taxon>Pseudomonadota</taxon>
        <taxon>Alphaproteobacteria</taxon>
        <taxon>Hyphomicrobiales</taxon>
        <taxon>Nitrobacteraceae</taxon>
        <taxon>Bradyrhizobium</taxon>
    </lineage>
</organism>
<keyword evidence="5" id="KW-1185">Reference proteome</keyword>
<dbReference type="RefSeq" id="WP_057846560.1">
    <property type="nucleotide sequence ID" value="NZ_LLYA01000182.1"/>
</dbReference>
<protein>
    <submittedName>
        <fullName evidence="4">Peptidoglycan-binding protein LysM</fullName>
    </submittedName>
</protein>
<feature type="domain" description="LysM" evidence="2">
    <location>
        <begin position="255"/>
        <end position="295"/>
    </location>
</feature>
<evidence type="ECO:0000259" key="3">
    <source>
        <dbReference type="Pfam" id="PF12697"/>
    </source>
</evidence>
<dbReference type="CDD" id="cd00118">
    <property type="entry name" value="LysM"/>
    <property type="match status" value="1"/>
</dbReference>
<sequence length="312" mass="33391">MRSPTLVVAVVVRAALSVCILSAVCNLAVADPVARTTNAIATVAPDTPPAAAQPQARVYLFRGALGPIFSRGMDRLTNRLQEAGIRADVYEFTICRLIADQAIRDYRNDPAPIVLIGHSMGGLCALTFAGILKSENIDVSLVVTIDPAQASPKVPLNVERYINIFLSDSILGGGDVVAEQGYQGHYASFDLKQHGEVTHINIDKMDSIHEQVVTAVAQLATTPLPAKGEAVPLRYVVPSDAPLELWDSGTQQLARSGDTLQRLAALNQVPLWSLTQANQHSDSAPLSVGQRVLVPRRLAAPVATSAVSRRKR</sequence>
<reference evidence="4 5" key="1">
    <citation type="submission" date="2014-03" db="EMBL/GenBank/DDBJ databases">
        <title>Bradyrhizobium valentinum sp. nov., isolated from effective nodules of Lupinus mariae-josephae, a lupine endemic of basic-lime soils in Eastern Spain.</title>
        <authorList>
            <person name="Duran D."/>
            <person name="Rey L."/>
            <person name="Navarro A."/>
            <person name="Busquets A."/>
            <person name="Imperial J."/>
            <person name="Ruiz-Argueso T."/>
        </authorList>
    </citation>
    <scope>NUCLEOTIDE SEQUENCE [LARGE SCALE GENOMIC DNA]</scope>
    <source>
        <strain evidence="4 5">Ro19</strain>
    </source>
</reference>